<dbReference type="PANTHER" id="PTHR10314">
    <property type="entry name" value="CYSTATHIONINE BETA-SYNTHASE"/>
    <property type="match status" value="1"/>
</dbReference>
<feature type="domain" description="Tryptophan synthase beta chain-like PALP" evidence="3">
    <location>
        <begin position="66"/>
        <end position="393"/>
    </location>
</feature>
<reference evidence="4 5" key="1">
    <citation type="submission" date="2021-05" db="EMBL/GenBank/DDBJ databases">
        <title>A Polyphasic approach of four new species of the genus Ohtaekwangia: Ohtaekwangia histidinii sp. nov., Ohtaekwangia cretensis sp. nov., Ohtaekwangia indiensis sp. nov., Ohtaekwangia reichenbachii sp. nov. from diverse environment.</title>
        <authorList>
            <person name="Octaviana S."/>
        </authorList>
    </citation>
    <scope>NUCLEOTIDE SEQUENCE [LARGE SCALE GENOMIC DNA]</scope>
    <source>
        <strain evidence="4 5">PWU4</strain>
    </source>
</reference>
<dbReference type="InterPro" id="IPR036052">
    <property type="entry name" value="TrpB-like_PALP_sf"/>
</dbReference>
<organism evidence="4 5">
    <name type="scientific">Chryseosolibacter histidini</name>
    <dbReference type="NCBI Taxonomy" id="2782349"/>
    <lineage>
        <taxon>Bacteria</taxon>
        <taxon>Pseudomonadati</taxon>
        <taxon>Bacteroidota</taxon>
        <taxon>Cytophagia</taxon>
        <taxon>Cytophagales</taxon>
        <taxon>Chryseotaleaceae</taxon>
        <taxon>Chryseosolibacter</taxon>
    </lineage>
</organism>
<dbReference type="RefSeq" id="WP_254159617.1">
    <property type="nucleotide sequence ID" value="NZ_JAHESF010000001.1"/>
</dbReference>
<gene>
    <name evidence="4" type="ORF">KK083_01175</name>
</gene>
<dbReference type="InterPro" id="IPR050214">
    <property type="entry name" value="Cys_Synth/Cystath_Beta-Synth"/>
</dbReference>
<evidence type="ECO:0000256" key="1">
    <source>
        <dbReference type="ARBA" id="ARBA00001933"/>
    </source>
</evidence>
<dbReference type="GO" id="GO:1901605">
    <property type="term" value="P:alpha-amino acid metabolic process"/>
    <property type="evidence" value="ECO:0007669"/>
    <property type="project" value="UniProtKB-ARBA"/>
</dbReference>
<evidence type="ECO:0000313" key="5">
    <source>
        <dbReference type="Proteomes" id="UP001319200"/>
    </source>
</evidence>
<dbReference type="EMBL" id="JAHESF010000001">
    <property type="protein sequence ID" value="MBT1695467.1"/>
    <property type="molecule type" value="Genomic_DNA"/>
</dbReference>
<dbReference type="InterPro" id="IPR001926">
    <property type="entry name" value="TrpB-like_PALP"/>
</dbReference>
<dbReference type="Pfam" id="PF00291">
    <property type="entry name" value="PALP"/>
    <property type="match status" value="1"/>
</dbReference>
<keyword evidence="5" id="KW-1185">Reference proteome</keyword>
<dbReference type="Gene3D" id="3.40.50.1100">
    <property type="match status" value="2"/>
</dbReference>
<protein>
    <submittedName>
        <fullName evidence="4">Pyridoxal-phosphate dependent enzyme</fullName>
    </submittedName>
</protein>
<comment type="cofactor">
    <cofactor evidence="1">
        <name>pyridoxal 5'-phosphate</name>
        <dbReference type="ChEBI" id="CHEBI:597326"/>
    </cofactor>
</comment>
<accession>A0AAP2GM99</accession>
<dbReference type="Proteomes" id="UP001319200">
    <property type="component" value="Unassembled WGS sequence"/>
</dbReference>
<proteinExistence type="predicted"/>
<keyword evidence="2" id="KW-0663">Pyridoxal phosphate</keyword>
<evidence type="ECO:0000259" key="3">
    <source>
        <dbReference type="Pfam" id="PF00291"/>
    </source>
</evidence>
<evidence type="ECO:0000256" key="2">
    <source>
        <dbReference type="ARBA" id="ARBA00022898"/>
    </source>
</evidence>
<sequence length="454" mass="50910">MAHYLLQQKLYAIDTVGYRTSDFCYHWAGEMRDLLMGQALRYNFSSAAGILQYPLLPLKNVPANGLGIGLTPLVPLSTLGEQLNINLLVKCEHQNPSGSFKDRETLIAHLGSVERGYHTTIGFSSGNACCSAAHVASRSGQRFIAVVSGDIYHEKLTYMTDRGIDVIIIGGPSCYFEKAYQVFLRAKRHIEFELNGIDDWSVNNPYRVEGDKSIALEIIHQSGHMQGTFQVPDFVVLPTANGSCLSGIWKGFKELFDLGLISKMPKMVSIGIENASPIFELRQHDILTENTKCDLRFLDNKNSSIGSTLIAEESFDLFNGHRAIKESNGFAYEGNARDIRHEYRQLFALEMETLLAHDLMPEPCSVLSLTAVRKMKQERLLRPGDSVVVVFTGHARKSIRLLEEFSNHVPQYNYWLYNQKTRDVRDESCSAEKGEVLSASEHPGDLEKILLSLL</sequence>
<dbReference type="SUPFAM" id="SSF53686">
    <property type="entry name" value="Tryptophan synthase beta subunit-like PLP-dependent enzymes"/>
    <property type="match status" value="1"/>
</dbReference>
<dbReference type="AlphaFoldDB" id="A0AAP2GM99"/>
<evidence type="ECO:0000313" key="4">
    <source>
        <dbReference type="EMBL" id="MBT1695467.1"/>
    </source>
</evidence>
<name>A0AAP2GM99_9BACT</name>
<comment type="caution">
    <text evidence="4">The sequence shown here is derived from an EMBL/GenBank/DDBJ whole genome shotgun (WGS) entry which is preliminary data.</text>
</comment>